<comment type="catalytic activity">
    <reaction evidence="8 12">
        <text>L-arginine + H2O = urea + L-ornithine</text>
        <dbReference type="Rhea" id="RHEA:20569"/>
        <dbReference type="ChEBI" id="CHEBI:15377"/>
        <dbReference type="ChEBI" id="CHEBI:16199"/>
        <dbReference type="ChEBI" id="CHEBI:32682"/>
        <dbReference type="ChEBI" id="CHEBI:46911"/>
        <dbReference type="EC" id="3.5.3.1"/>
    </reaction>
</comment>
<feature type="binding site" evidence="10">
    <location>
        <position position="101"/>
    </location>
    <ligand>
        <name>Mn(2+)</name>
        <dbReference type="ChEBI" id="CHEBI:29035"/>
        <label>1</label>
    </ligand>
</feature>
<comment type="similarity">
    <text evidence="11 12">Belongs to the arginase family.</text>
</comment>
<feature type="binding site" evidence="10">
    <location>
        <position position="227"/>
    </location>
    <ligand>
        <name>Mn(2+)</name>
        <dbReference type="ChEBI" id="CHEBI:29035"/>
        <label>1</label>
    </ligand>
</feature>
<evidence type="ECO:0000256" key="7">
    <source>
        <dbReference type="ARBA" id="ARBA00023211"/>
    </source>
</evidence>
<name>A0A062XLG8_9BACT</name>
<sequence>MAKVLVMGVPMDLGQSRRGTDMGPSAMRYARLAETLQAIGHEVEDLGNLQVPVVESLQGGDRRERGGMVYVEAIREVCRRTAEAIRKLDPSVFPIVLGGDHSVALGSIAGLASFGPTGVVWVDAHADFNTPETSPSGNVHGMPLAALCGLGDQRLASLLGQGQPVLNPQNVVLVGVRSVDPGERETLKQAGVTVYTMKEVDRLGIARIAEDIMAKLAHLSRVHVSLDADVLDPEEAPGVGTPVPGGLSYREAHLLMELLADWGKVTSLDLVEVNPILDRRNRTAQLMVELAASLLGKRIL</sequence>
<dbReference type="InterPro" id="IPR023696">
    <property type="entry name" value="Ureohydrolase_dom_sf"/>
</dbReference>
<dbReference type="AlphaFoldDB" id="A0A062XLG8"/>
<dbReference type="RefSeq" id="WP_038049890.1">
    <property type="nucleotide sequence ID" value="NZ_JMFG01000023.1"/>
</dbReference>
<dbReference type="GO" id="GO:0005737">
    <property type="term" value="C:cytoplasm"/>
    <property type="evidence" value="ECO:0007669"/>
    <property type="project" value="TreeGrafter"/>
</dbReference>
<evidence type="ECO:0000256" key="9">
    <source>
        <dbReference type="NCBIfam" id="TIGR01229"/>
    </source>
</evidence>
<evidence type="ECO:0000256" key="10">
    <source>
        <dbReference type="PIRSR" id="PIRSR036979-1"/>
    </source>
</evidence>
<keyword evidence="6 12" id="KW-0378">Hydrolase</keyword>
<evidence type="ECO:0000256" key="1">
    <source>
        <dbReference type="ARBA" id="ARBA00005098"/>
    </source>
</evidence>
<dbReference type="Pfam" id="PF00491">
    <property type="entry name" value="Arginase"/>
    <property type="match status" value="1"/>
</dbReference>
<keyword evidence="14" id="KW-1185">Reference proteome</keyword>
<feature type="binding site" evidence="10">
    <location>
        <position position="125"/>
    </location>
    <ligand>
        <name>Mn(2+)</name>
        <dbReference type="ChEBI" id="CHEBI:29035"/>
        <label>1</label>
    </ligand>
</feature>
<dbReference type="InterPro" id="IPR014033">
    <property type="entry name" value="Arginase"/>
</dbReference>
<dbReference type="EMBL" id="JMFG01000023">
    <property type="protein sequence ID" value="KDA53372.1"/>
    <property type="molecule type" value="Genomic_DNA"/>
</dbReference>
<organism evidence="13 14">
    <name type="scientific">Thermoanaerobaculum aquaticum</name>
    <dbReference type="NCBI Taxonomy" id="1312852"/>
    <lineage>
        <taxon>Bacteria</taxon>
        <taxon>Pseudomonadati</taxon>
        <taxon>Acidobacteriota</taxon>
        <taxon>Thermoanaerobaculia</taxon>
        <taxon>Thermoanaerobaculales</taxon>
        <taxon>Thermoanaerobaculaceae</taxon>
        <taxon>Thermoanaerobaculum</taxon>
    </lineage>
</organism>
<evidence type="ECO:0000256" key="3">
    <source>
        <dbReference type="ARBA" id="ARBA00018123"/>
    </source>
</evidence>
<proteinExistence type="inferred from homology"/>
<dbReference type="EC" id="3.5.3.1" evidence="2 9"/>
<feature type="binding site" evidence="10">
    <location>
        <position position="127"/>
    </location>
    <ligand>
        <name>Mn(2+)</name>
        <dbReference type="ChEBI" id="CHEBI:29035"/>
        <label>1</label>
    </ligand>
</feature>
<evidence type="ECO:0000256" key="4">
    <source>
        <dbReference type="ARBA" id="ARBA00022503"/>
    </source>
</evidence>
<comment type="cofactor">
    <cofactor evidence="10 12">
        <name>Mn(2+)</name>
        <dbReference type="ChEBI" id="CHEBI:29035"/>
    </cofactor>
    <text evidence="10 12">Binds 2 manganese ions per subunit.</text>
</comment>
<evidence type="ECO:0000313" key="14">
    <source>
        <dbReference type="Proteomes" id="UP000027284"/>
    </source>
</evidence>
<reference evidence="13 14" key="1">
    <citation type="submission" date="2014-04" db="EMBL/GenBank/DDBJ databases">
        <title>The Genome Sequence of Thermoanaerobaculum aquaticum MP-01, The First Cultivated Group 23 Acidobacterium.</title>
        <authorList>
            <person name="Stamps B.W."/>
            <person name="Losey N.A."/>
            <person name="Lawson P.A."/>
            <person name="Stevenson B.S."/>
        </authorList>
    </citation>
    <scope>NUCLEOTIDE SEQUENCE [LARGE SCALE GENOMIC DNA]</scope>
    <source>
        <strain evidence="13 14">MP-01</strain>
    </source>
</reference>
<dbReference type="PIRSF" id="PIRSF036979">
    <property type="entry name" value="Arginase"/>
    <property type="match status" value="1"/>
</dbReference>
<keyword evidence="7 10" id="KW-0464">Manganese</keyword>
<comment type="pathway">
    <text evidence="1">Nitrogen metabolism; urea cycle; L-ornithine and urea from L-arginine: step 1/1.</text>
</comment>
<dbReference type="GO" id="GO:0030145">
    <property type="term" value="F:manganese ion binding"/>
    <property type="evidence" value="ECO:0007669"/>
    <property type="project" value="TreeGrafter"/>
</dbReference>
<dbReference type="PANTHER" id="PTHR43782">
    <property type="entry name" value="ARGINASE"/>
    <property type="match status" value="1"/>
</dbReference>
<dbReference type="GO" id="GO:0004053">
    <property type="term" value="F:arginase activity"/>
    <property type="evidence" value="ECO:0007669"/>
    <property type="project" value="UniProtKB-UniRule"/>
</dbReference>
<dbReference type="SUPFAM" id="SSF52768">
    <property type="entry name" value="Arginase/deacetylase"/>
    <property type="match status" value="1"/>
</dbReference>
<evidence type="ECO:0000256" key="2">
    <source>
        <dbReference type="ARBA" id="ARBA00012168"/>
    </source>
</evidence>
<feature type="binding site" evidence="10">
    <location>
        <position position="229"/>
    </location>
    <ligand>
        <name>Mn(2+)</name>
        <dbReference type="ChEBI" id="CHEBI:29035"/>
        <label>1</label>
    </ligand>
</feature>
<gene>
    <name evidence="13" type="ORF">EG19_06375</name>
</gene>
<dbReference type="STRING" id="1312852.EG19_06375"/>
<dbReference type="OrthoDB" id="9789727at2"/>
<dbReference type="NCBIfam" id="TIGR01229">
    <property type="entry name" value="rocF_arginase"/>
    <property type="match status" value="1"/>
</dbReference>
<dbReference type="PANTHER" id="PTHR43782:SF3">
    <property type="entry name" value="ARGINASE"/>
    <property type="match status" value="1"/>
</dbReference>
<dbReference type="PROSITE" id="PS51409">
    <property type="entry name" value="ARGINASE_2"/>
    <property type="match status" value="1"/>
</dbReference>
<dbReference type="PRINTS" id="PR00116">
    <property type="entry name" value="ARGINASE"/>
</dbReference>
<feature type="binding site" evidence="10">
    <location>
        <position position="123"/>
    </location>
    <ligand>
        <name>Mn(2+)</name>
        <dbReference type="ChEBI" id="CHEBI:29035"/>
        <label>1</label>
    </ligand>
</feature>
<evidence type="ECO:0000256" key="5">
    <source>
        <dbReference type="ARBA" id="ARBA00022723"/>
    </source>
</evidence>
<dbReference type="GO" id="GO:0006525">
    <property type="term" value="P:arginine metabolic process"/>
    <property type="evidence" value="ECO:0007669"/>
    <property type="project" value="UniProtKB-KW"/>
</dbReference>
<protein>
    <recommendedName>
        <fullName evidence="3 9">Arginase</fullName>
        <ecNumber evidence="2 9">3.5.3.1</ecNumber>
    </recommendedName>
</protein>
<evidence type="ECO:0000256" key="6">
    <source>
        <dbReference type="ARBA" id="ARBA00022801"/>
    </source>
</evidence>
<accession>A0A062XLG8</accession>
<dbReference type="Gene3D" id="3.40.800.10">
    <property type="entry name" value="Ureohydrolase domain"/>
    <property type="match status" value="1"/>
</dbReference>
<dbReference type="Proteomes" id="UP000027284">
    <property type="component" value="Unassembled WGS sequence"/>
</dbReference>
<evidence type="ECO:0000256" key="8">
    <source>
        <dbReference type="ARBA" id="ARBA00047391"/>
    </source>
</evidence>
<comment type="caution">
    <text evidence="13">The sequence shown here is derived from an EMBL/GenBank/DDBJ whole genome shotgun (WGS) entry which is preliminary data.</text>
</comment>
<keyword evidence="4 12" id="KW-0056">Arginine metabolism</keyword>
<dbReference type="CDD" id="cd09989">
    <property type="entry name" value="Arginase"/>
    <property type="match status" value="1"/>
</dbReference>
<evidence type="ECO:0000256" key="12">
    <source>
        <dbReference type="RuleBase" id="RU361159"/>
    </source>
</evidence>
<evidence type="ECO:0000256" key="11">
    <source>
        <dbReference type="PROSITE-ProRule" id="PRU00742"/>
    </source>
</evidence>
<dbReference type="FunFam" id="3.40.800.10:FF:000012">
    <property type="entry name" value="Arginase"/>
    <property type="match status" value="1"/>
</dbReference>
<evidence type="ECO:0000313" key="13">
    <source>
        <dbReference type="EMBL" id="KDA53372.1"/>
    </source>
</evidence>
<keyword evidence="5 10" id="KW-0479">Metal-binding</keyword>
<dbReference type="InterPro" id="IPR006035">
    <property type="entry name" value="Ureohydrolase"/>
</dbReference>